<evidence type="ECO:0000256" key="2">
    <source>
        <dbReference type="ARBA" id="ARBA00004245"/>
    </source>
</evidence>
<dbReference type="InterPro" id="IPR011019">
    <property type="entry name" value="KIND_dom"/>
</dbReference>
<keyword evidence="9" id="KW-0653">Protein transport</keyword>
<evidence type="ECO:0000256" key="8">
    <source>
        <dbReference type="ARBA" id="ARBA00022737"/>
    </source>
</evidence>
<dbReference type="GO" id="GO:0008017">
    <property type="term" value="F:microtubule binding"/>
    <property type="evidence" value="ECO:0007669"/>
    <property type="project" value="TreeGrafter"/>
</dbReference>
<evidence type="ECO:0000259" key="14">
    <source>
        <dbReference type="PROSITE" id="PS51377"/>
    </source>
</evidence>
<evidence type="ECO:0000313" key="15">
    <source>
        <dbReference type="Ensembl" id="ENSCPRP00005005698.1"/>
    </source>
</evidence>
<accession>A0A7M4E860</accession>
<evidence type="ECO:0000256" key="13">
    <source>
        <dbReference type="ARBA" id="ARBA00023329"/>
    </source>
</evidence>
<comment type="similarity">
    <text evidence="4">Belongs to the spire family.</text>
</comment>
<evidence type="ECO:0000313" key="16">
    <source>
        <dbReference type="Proteomes" id="UP000594220"/>
    </source>
</evidence>
<dbReference type="Ensembl" id="ENSCPRT00005006677.1">
    <property type="protein sequence ID" value="ENSCPRP00005005698.1"/>
    <property type="gene ID" value="ENSCPRG00005004085.1"/>
</dbReference>
<evidence type="ECO:0000256" key="4">
    <source>
        <dbReference type="ARBA" id="ARBA00010956"/>
    </source>
</evidence>
<dbReference type="GO" id="GO:0005886">
    <property type="term" value="C:plasma membrane"/>
    <property type="evidence" value="ECO:0007669"/>
    <property type="project" value="UniProtKB-SubCell"/>
</dbReference>
<dbReference type="GO" id="GO:0040038">
    <property type="term" value="P:polar body extrusion after meiotic divisions"/>
    <property type="evidence" value="ECO:0007669"/>
    <property type="project" value="TreeGrafter"/>
</dbReference>
<reference evidence="15" key="2">
    <citation type="submission" date="2025-09" db="UniProtKB">
        <authorList>
            <consortium name="Ensembl"/>
        </authorList>
    </citation>
    <scope>IDENTIFICATION</scope>
</reference>
<dbReference type="Pfam" id="PF16474">
    <property type="entry name" value="KIND"/>
    <property type="match status" value="1"/>
</dbReference>
<dbReference type="PROSITE" id="PS51377">
    <property type="entry name" value="KIND"/>
    <property type="match status" value="1"/>
</dbReference>
<dbReference type="Gene3D" id="1.10.510.10">
    <property type="entry name" value="Transferase(Phosphotransferase) domain 1"/>
    <property type="match status" value="1"/>
</dbReference>
<keyword evidence="8" id="KW-0677">Repeat</keyword>
<evidence type="ECO:0000256" key="12">
    <source>
        <dbReference type="ARBA" id="ARBA00023212"/>
    </source>
</evidence>
<keyword evidence="11" id="KW-0009">Actin-binding</keyword>
<keyword evidence="13" id="KW-0968">Cytoplasmic vesicle</keyword>
<evidence type="ECO:0000256" key="10">
    <source>
        <dbReference type="ARBA" id="ARBA00023136"/>
    </source>
</evidence>
<keyword evidence="6" id="KW-1003">Cell membrane</keyword>
<keyword evidence="12" id="KW-0206">Cytoskeleton</keyword>
<evidence type="ECO:0000256" key="1">
    <source>
        <dbReference type="ARBA" id="ARBA00004180"/>
    </source>
</evidence>
<dbReference type="GO" id="GO:0045010">
    <property type="term" value="P:actin nucleation"/>
    <property type="evidence" value="ECO:0007669"/>
    <property type="project" value="InterPro"/>
</dbReference>
<dbReference type="GO" id="GO:0051639">
    <property type="term" value="P:actin filament network formation"/>
    <property type="evidence" value="ECO:0007669"/>
    <property type="project" value="TreeGrafter"/>
</dbReference>
<reference evidence="15" key="1">
    <citation type="submission" date="2025-08" db="UniProtKB">
        <authorList>
            <consortium name="Ensembl"/>
        </authorList>
    </citation>
    <scope>IDENTIFICATION</scope>
</reference>
<evidence type="ECO:0000256" key="5">
    <source>
        <dbReference type="ARBA" id="ARBA00022448"/>
    </source>
</evidence>
<organism evidence="15 16">
    <name type="scientific">Crocodylus porosus</name>
    <name type="common">Saltwater crocodile</name>
    <name type="synonym">Estuarine crocodile</name>
    <dbReference type="NCBI Taxonomy" id="8502"/>
    <lineage>
        <taxon>Eukaryota</taxon>
        <taxon>Metazoa</taxon>
        <taxon>Chordata</taxon>
        <taxon>Craniata</taxon>
        <taxon>Vertebrata</taxon>
        <taxon>Euteleostomi</taxon>
        <taxon>Archelosauria</taxon>
        <taxon>Archosauria</taxon>
        <taxon>Crocodylia</taxon>
        <taxon>Longirostres</taxon>
        <taxon>Crocodylidae</taxon>
        <taxon>Crocodylus</taxon>
    </lineage>
</organism>
<feature type="domain" description="KIND" evidence="14">
    <location>
        <begin position="13"/>
        <end position="128"/>
    </location>
</feature>
<sequence length="128" mass="13887">MEDRRCDWGVTKVSLEELLRCYKQPVSEEQAWAICFQGGGKVSQNRLSTLEHASGTWDGCSLPLPAALVVSAICSPESQQQDSAWLLVTFFLLLGASGTCCPQSQPAVGFSKFSSRATVTGLNQFLII</sequence>
<evidence type="ECO:0000256" key="9">
    <source>
        <dbReference type="ARBA" id="ARBA00022927"/>
    </source>
</evidence>
<dbReference type="GO" id="GO:0030659">
    <property type="term" value="C:cytoplasmic vesicle membrane"/>
    <property type="evidence" value="ECO:0007669"/>
    <property type="project" value="UniProtKB-SubCell"/>
</dbReference>
<dbReference type="GO" id="GO:0005938">
    <property type="term" value="C:cell cortex"/>
    <property type="evidence" value="ECO:0007669"/>
    <property type="project" value="TreeGrafter"/>
</dbReference>
<keyword evidence="16" id="KW-1185">Reference proteome</keyword>
<dbReference type="GO" id="GO:0015031">
    <property type="term" value="P:protein transport"/>
    <property type="evidence" value="ECO:0007669"/>
    <property type="project" value="UniProtKB-KW"/>
</dbReference>
<dbReference type="PANTHER" id="PTHR21345:SF9">
    <property type="entry name" value="KIND DOMAIN-CONTAINING PROTEIN"/>
    <property type="match status" value="1"/>
</dbReference>
<keyword evidence="10" id="KW-0472">Membrane</keyword>
<dbReference type="Proteomes" id="UP000594220">
    <property type="component" value="Unplaced"/>
</dbReference>
<dbReference type="GO" id="GO:0003779">
    <property type="term" value="F:actin binding"/>
    <property type="evidence" value="ECO:0007669"/>
    <property type="project" value="UniProtKB-KW"/>
</dbReference>
<keyword evidence="7" id="KW-0963">Cytoplasm</keyword>
<dbReference type="PANTHER" id="PTHR21345">
    <property type="entry name" value="SPIRE"/>
    <property type="match status" value="1"/>
</dbReference>
<dbReference type="GO" id="GO:0030041">
    <property type="term" value="P:actin filament polymerization"/>
    <property type="evidence" value="ECO:0007669"/>
    <property type="project" value="TreeGrafter"/>
</dbReference>
<name>A0A7M4E860_CROPO</name>
<evidence type="ECO:0000256" key="7">
    <source>
        <dbReference type="ARBA" id="ARBA00022490"/>
    </source>
</evidence>
<dbReference type="GO" id="GO:0005856">
    <property type="term" value="C:cytoskeleton"/>
    <property type="evidence" value="ECO:0007669"/>
    <property type="project" value="UniProtKB-SubCell"/>
</dbReference>
<dbReference type="GO" id="GO:0051295">
    <property type="term" value="P:establishment of meiotic spindle localization"/>
    <property type="evidence" value="ECO:0007669"/>
    <property type="project" value="TreeGrafter"/>
</dbReference>
<dbReference type="InterPro" id="IPR029901">
    <property type="entry name" value="Spire"/>
</dbReference>
<dbReference type="GO" id="GO:0036089">
    <property type="term" value="P:cleavage furrow formation"/>
    <property type="evidence" value="ECO:0007669"/>
    <property type="project" value="TreeGrafter"/>
</dbReference>
<dbReference type="AlphaFoldDB" id="A0A7M4E860"/>
<evidence type="ECO:0000256" key="3">
    <source>
        <dbReference type="ARBA" id="ARBA00004413"/>
    </source>
</evidence>
<evidence type="ECO:0000256" key="6">
    <source>
        <dbReference type="ARBA" id="ARBA00022475"/>
    </source>
</evidence>
<proteinExistence type="inferred from homology"/>
<protein>
    <recommendedName>
        <fullName evidence="14">KIND domain-containing protein</fullName>
    </recommendedName>
</protein>
<keyword evidence="5" id="KW-0813">Transport</keyword>
<comment type="subcellular location">
    <subcellularLocation>
        <location evidence="3">Cell membrane</location>
        <topology evidence="3">Peripheral membrane protein</topology>
        <orientation evidence="3">Cytoplasmic side</orientation>
    </subcellularLocation>
    <subcellularLocation>
        <location evidence="2">Cytoplasm</location>
        <location evidence="2">Cytoskeleton</location>
    </subcellularLocation>
    <subcellularLocation>
        <location evidence="1">Cytoplasmic vesicle membrane</location>
        <topology evidence="1">Peripheral membrane protein</topology>
        <orientation evidence="1">Cytoplasmic side</orientation>
    </subcellularLocation>
</comment>
<dbReference type="GO" id="GO:0048193">
    <property type="term" value="P:Golgi vesicle transport"/>
    <property type="evidence" value="ECO:0007669"/>
    <property type="project" value="TreeGrafter"/>
</dbReference>
<evidence type="ECO:0000256" key="11">
    <source>
        <dbReference type="ARBA" id="ARBA00023203"/>
    </source>
</evidence>